<dbReference type="KEGG" id="dfa:DFA_12247"/>
<dbReference type="InterPro" id="IPR052050">
    <property type="entry name" value="SecEffector_AnkRepeat"/>
</dbReference>
<reference evidence="2" key="1">
    <citation type="journal article" date="2011" name="Genome Res.">
        <title>Phylogeny-wide analysis of social amoeba genomes highlights ancient origins for complex intercellular communication.</title>
        <authorList>
            <person name="Heidel A.J."/>
            <person name="Lawal H.M."/>
            <person name="Felder M."/>
            <person name="Schilde C."/>
            <person name="Helps N.R."/>
            <person name="Tunggal B."/>
            <person name="Rivero F."/>
            <person name="John U."/>
            <person name="Schleicher M."/>
            <person name="Eichinger L."/>
            <person name="Platzer M."/>
            <person name="Noegel A.A."/>
            <person name="Schaap P."/>
            <person name="Gloeckner G."/>
        </authorList>
    </citation>
    <scope>NUCLEOTIDE SEQUENCE [LARGE SCALE GENOMIC DNA]</scope>
    <source>
        <strain evidence="2">SH3</strain>
    </source>
</reference>
<dbReference type="PANTHER" id="PTHR46586">
    <property type="entry name" value="ANKYRIN REPEAT-CONTAINING PROTEIN"/>
    <property type="match status" value="1"/>
</dbReference>
<sequence length="347" mass="40254">MTTNNNNNAFIIIIRNKIIKRLIFKCIHELGATPNKEKNKSTNKNFIPIYQSQNKLNLIRRKSYPVKGSRIKTLKLESIVGYYAMSHYFLRPMINTFNEINTDNIKEISHLILGDVSFGGHINIFKYLIDQGIYQIFEKEKEKEKENNSGSDCLQEHDDIFSMESLTIKEEPIQHLLDLAASNGQQSMFDYLSNNIQGLKCTTEAMDGASKNGHLNLVKWLNENRTEGCTINAMTMASENGYSDVVRYLYENRTAERCVETVMDHAAAHGDLDLFIYLHEDNRDNNRMSHRAFYWAVRGNHLPLVQYIHQNTNHYDLPMGLLISKYGDNKVRQYIQNEMNKLQDNQN</sequence>
<name>F4QCV1_CACFS</name>
<dbReference type="PANTHER" id="PTHR46586:SF3">
    <property type="entry name" value="ANKYRIN REPEAT-CONTAINING PROTEIN"/>
    <property type="match status" value="1"/>
</dbReference>
<dbReference type="SUPFAM" id="SSF48403">
    <property type="entry name" value="Ankyrin repeat"/>
    <property type="match status" value="1"/>
</dbReference>
<dbReference type="GeneID" id="14865315"/>
<dbReference type="RefSeq" id="XP_004353884.1">
    <property type="nucleotide sequence ID" value="XM_004353832.1"/>
</dbReference>
<accession>F4QCV1</accession>
<dbReference type="EMBL" id="GL883029">
    <property type="protein sequence ID" value="EGG14475.1"/>
    <property type="molecule type" value="Genomic_DNA"/>
</dbReference>
<keyword evidence="2" id="KW-1185">Reference proteome</keyword>
<evidence type="ECO:0008006" key="3">
    <source>
        <dbReference type="Google" id="ProtNLM"/>
    </source>
</evidence>
<dbReference type="Gene3D" id="1.25.40.20">
    <property type="entry name" value="Ankyrin repeat-containing domain"/>
    <property type="match status" value="1"/>
</dbReference>
<dbReference type="InterPro" id="IPR036770">
    <property type="entry name" value="Ankyrin_rpt-contain_sf"/>
</dbReference>
<dbReference type="OrthoDB" id="76773at2759"/>
<proteinExistence type="predicted"/>
<dbReference type="Proteomes" id="UP000007797">
    <property type="component" value="Unassembled WGS sequence"/>
</dbReference>
<gene>
    <name evidence="1" type="ORF">DFA_12247</name>
</gene>
<evidence type="ECO:0000313" key="1">
    <source>
        <dbReference type="EMBL" id="EGG14475.1"/>
    </source>
</evidence>
<protein>
    <recommendedName>
        <fullName evidence="3">Ankyrin repeat-containing protein</fullName>
    </recommendedName>
</protein>
<organism evidence="1 2">
    <name type="scientific">Cavenderia fasciculata</name>
    <name type="common">Slime mold</name>
    <name type="synonym">Dictyostelium fasciculatum</name>
    <dbReference type="NCBI Taxonomy" id="261658"/>
    <lineage>
        <taxon>Eukaryota</taxon>
        <taxon>Amoebozoa</taxon>
        <taxon>Evosea</taxon>
        <taxon>Eumycetozoa</taxon>
        <taxon>Dictyostelia</taxon>
        <taxon>Acytosteliales</taxon>
        <taxon>Cavenderiaceae</taxon>
        <taxon>Cavenderia</taxon>
    </lineage>
</organism>
<dbReference type="AlphaFoldDB" id="F4QCV1"/>
<evidence type="ECO:0000313" key="2">
    <source>
        <dbReference type="Proteomes" id="UP000007797"/>
    </source>
</evidence>